<dbReference type="PRINTS" id="PR00401">
    <property type="entry name" value="SH2DOMAIN"/>
</dbReference>
<keyword evidence="10 15" id="KW-0829">Tyrosine-protein kinase</keyword>
<dbReference type="EC" id="2.7.10.2" evidence="15"/>
<dbReference type="PROSITE" id="PS50002">
    <property type="entry name" value="SH3"/>
    <property type="match status" value="1"/>
</dbReference>
<feature type="domain" description="SH3" evidence="17">
    <location>
        <begin position="1"/>
        <end position="41"/>
    </location>
</feature>
<protein>
    <recommendedName>
        <fullName evidence="15">Tyrosine-protein kinase</fullName>
        <ecNumber evidence="15">2.7.10.2</ecNumber>
    </recommendedName>
</protein>
<evidence type="ECO:0000256" key="6">
    <source>
        <dbReference type="ARBA" id="ARBA00022741"/>
    </source>
</evidence>
<dbReference type="GO" id="GO:0004715">
    <property type="term" value="F:non-membrane spanning protein tyrosine kinase activity"/>
    <property type="evidence" value="ECO:0007669"/>
    <property type="project" value="UniProtKB-EC"/>
</dbReference>
<dbReference type="FunFam" id="3.30.200.20:FF:000053">
    <property type="entry name" value="Tyrosine-protein kinase"/>
    <property type="match status" value="1"/>
</dbReference>
<keyword evidence="3" id="KW-0963">Cytoplasm</keyword>
<keyword evidence="8 14" id="KW-0067">ATP-binding</keyword>
<reference evidence="19" key="1">
    <citation type="submission" date="2025-08" db="UniProtKB">
        <authorList>
            <consortium name="Ensembl"/>
        </authorList>
    </citation>
    <scope>IDENTIFICATION</scope>
</reference>
<dbReference type="Pfam" id="PF00018">
    <property type="entry name" value="SH3_1"/>
    <property type="match status" value="1"/>
</dbReference>
<evidence type="ECO:0000259" key="18">
    <source>
        <dbReference type="PROSITE" id="PS50011"/>
    </source>
</evidence>
<keyword evidence="7 15" id="KW-0418">Kinase</keyword>
<dbReference type="SMART" id="SM00219">
    <property type="entry name" value="TyrKc"/>
    <property type="match status" value="1"/>
</dbReference>
<dbReference type="SMART" id="SM00252">
    <property type="entry name" value="SH2"/>
    <property type="match status" value="1"/>
</dbReference>
<keyword evidence="4 15" id="KW-0808">Transferase</keyword>
<dbReference type="InterPro" id="IPR008266">
    <property type="entry name" value="Tyr_kinase_AS"/>
</dbReference>
<comment type="similarity">
    <text evidence="15">Belongs to the protein kinase superfamily. Tyr protein kinase family.</text>
</comment>
<sequence length="394" mass="44554">MCKGDVLTIIGVTKDSNWYKAKNAAGREGTIPANYVQKREGVKSGGKLSLMPWFHGKITREQAERLLYPPETGLFLVRESTNYPGDYTLCVSCDGKVEHYRIIYHNSKLSIDEEEYFENLMQLMEVRVTGGWALNRKELKLIQTIGKGEFGDVMVGDYRGKKVAVKCIKHDATAQAFVAEASVMTQLRHNNLVQLLGVIVEEKGSLFIVTEYMAKGSLVDYLRSRGRSVIGGDRLINFSMDVCKAMEYLEANNFVHRDLAARNVLVSEDNMAKVSDFGLTKEASSTQDTAKLPVKWTSPEALREKAFSTKSDVWSYGILLWEIYSFGRVPYPRIPLKEVVPRVEKGYKMDAPDGCPAVVYDIMKQCWTLDPVARPSFRELSQKLQDIIANELYR</sequence>
<evidence type="ECO:0000313" key="20">
    <source>
        <dbReference type="Proteomes" id="UP000472260"/>
    </source>
</evidence>
<proteinExistence type="inferred from homology"/>
<dbReference type="InterPro" id="IPR011009">
    <property type="entry name" value="Kinase-like_dom_sf"/>
</dbReference>
<dbReference type="Proteomes" id="UP000472260">
    <property type="component" value="Unassembled WGS sequence"/>
</dbReference>
<dbReference type="InterPro" id="IPR017441">
    <property type="entry name" value="Protein_kinase_ATP_BS"/>
</dbReference>
<organism evidence="19 20">
    <name type="scientific">Sinocyclocheilus anshuiensis</name>
    <dbReference type="NCBI Taxonomy" id="1608454"/>
    <lineage>
        <taxon>Eukaryota</taxon>
        <taxon>Metazoa</taxon>
        <taxon>Chordata</taxon>
        <taxon>Craniata</taxon>
        <taxon>Vertebrata</taxon>
        <taxon>Euteleostomi</taxon>
        <taxon>Actinopterygii</taxon>
        <taxon>Neopterygii</taxon>
        <taxon>Teleostei</taxon>
        <taxon>Ostariophysi</taxon>
        <taxon>Cypriniformes</taxon>
        <taxon>Cyprinidae</taxon>
        <taxon>Cyprininae</taxon>
        <taxon>Sinocyclocheilus</taxon>
    </lineage>
</organism>
<evidence type="ECO:0000256" key="9">
    <source>
        <dbReference type="ARBA" id="ARBA00022999"/>
    </source>
</evidence>
<dbReference type="AlphaFoldDB" id="A0A671PF62"/>
<keyword evidence="5" id="KW-0449">Lipoprotein</keyword>
<keyword evidence="5" id="KW-0519">Myristate</keyword>
<dbReference type="FunFam" id="3.30.505.10:FF:000023">
    <property type="entry name" value="Tyrosine-protein kinase"/>
    <property type="match status" value="1"/>
</dbReference>
<dbReference type="Pfam" id="PF00017">
    <property type="entry name" value="SH2"/>
    <property type="match status" value="1"/>
</dbReference>
<gene>
    <name evidence="19" type="primary">csk</name>
</gene>
<dbReference type="InterPro" id="IPR001245">
    <property type="entry name" value="Ser-Thr/Tyr_kinase_cat_dom"/>
</dbReference>
<dbReference type="InterPro" id="IPR050198">
    <property type="entry name" value="Non-receptor_tyrosine_kinases"/>
</dbReference>
<keyword evidence="2 13" id="KW-0728">SH3 domain</keyword>
<evidence type="ECO:0000256" key="10">
    <source>
        <dbReference type="ARBA" id="ARBA00023137"/>
    </source>
</evidence>
<dbReference type="PRINTS" id="PR00109">
    <property type="entry name" value="TYRKINASE"/>
</dbReference>
<dbReference type="PROSITE" id="PS00109">
    <property type="entry name" value="PROTEIN_KINASE_TYR"/>
    <property type="match status" value="1"/>
</dbReference>
<evidence type="ECO:0000256" key="13">
    <source>
        <dbReference type="PROSITE-ProRule" id="PRU00192"/>
    </source>
</evidence>
<evidence type="ECO:0000256" key="15">
    <source>
        <dbReference type="RuleBase" id="RU362096"/>
    </source>
</evidence>
<feature type="binding site" evidence="14">
    <location>
        <position position="166"/>
    </location>
    <ligand>
        <name>ATP</name>
        <dbReference type="ChEBI" id="CHEBI:30616"/>
    </ligand>
</feature>
<keyword evidence="9 12" id="KW-0727">SH2 domain</keyword>
<dbReference type="InterPro" id="IPR000719">
    <property type="entry name" value="Prot_kinase_dom"/>
</dbReference>
<keyword evidence="6 14" id="KW-0547">Nucleotide-binding</keyword>
<dbReference type="Gene3D" id="2.30.30.40">
    <property type="entry name" value="SH3 Domains"/>
    <property type="match status" value="1"/>
</dbReference>
<evidence type="ECO:0000256" key="5">
    <source>
        <dbReference type="ARBA" id="ARBA00022707"/>
    </source>
</evidence>
<evidence type="ECO:0000256" key="3">
    <source>
        <dbReference type="ARBA" id="ARBA00022490"/>
    </source>
</evidence>
<evidence type="ECO:0000313" key="19">
    <source>
        <dbReference type="Ensembl" id="ENSSANP00000057532.1"/>
    </source>
</evidence>
<dbReference type="Gene3D" id="1.10.510.10">
    <property type="entry name" value="Transferase(Phosphotransferase) domain 1"/>
    <property type="match status" value="1"/>
</dbReference>
<evidence type="ECO:0000256" key="12">
    <source>
        <dbReference type="PROSITE-ProRule" id="PRU00191"/>
    </source>
</evidence>
<dbReference type="InterPro" id="IPR020635">
    <property type="entry name" value="Tyr_kinase_cat_dom"/>
</dbReference>
<comment type="subcellular location">
    <subcellularLocation>
        <location evidence="1">Cytoplasm</location>
    </subcellularLocation>
</comment>
<dbReference type="CDD" id="cd09937">
    <property type="entry name" value="SH2_csk_like"/>
    <property type="match status" value="1"/>
</dbReference>
<reference evidence="19" key="2">
    <citation type="submission" date="2025-09" db="UniProtKB">
        <authorList>
            <consortium name="Ensembl"/>
        </authorList>
    </citation>
    <scope>IDENTIFICATION</scope>
</reference>
<evidence type="ECO:0000256" key="14">
    <source>
        <dbReference type="PROSITE-ProRule" id="PRU10141"/>
    </source>
</evidence>
<dbReference type="InterPro" id="IPR035027">
    <property type="entry name" value="Csk-like_SH2"/>
</dbReference>
<dbReference type="InterPro" id="IPR000980">
    <property type="entry name" value="SH2"/>
</dbReference>
<dbReference type="PROSITE" id="PS50001">
    <property type="entry name" value="SH2"/>
    <property type="match status" value="1"/>
</dbReference>
<comment type="catalytic activity">
    <reaction evidence="11 15">
        <text>L-tyrosyl-[protein] + ATP = O-phospho-L-tyrosyl-[protein] + ADP + H(+)</text>
        <dbReference type="Rhea" id="RHEA:10596"/>
        <dbReference type="Rhea" id="RHEA-COMP:10136"/>
        <dbReference type="Rhea" id="RHEA-COMP:20101"/>
        <dbReference type="ChEBI" id="CHEBI:15378"/>
        <dbReference type="ChEBI" id="CHEBI:30616"/>
        <dbReference type="ChEBI" id="CHEBI:46858"/>
        <dbReference type="ChEBI" id="CHEBI:61978"/>
        <dbReference type="ChEBI" id="CHEBI:456216"/>
        <dbReference type="EC" id="2.7.10.2"/>
    </reaction>
</comment>
<evidence type="ECO:0000256" key="1">
    <source>
        <dbReference type="ARBA" id="ARBA00004496"/>
    </source>
</evidence>
<dbReference type="GO" id="GO:0005524">
    <property type="term" value="F:ATP binding"/>
    <property type="evidence" value="ECO:0007669"/>
    <property type="project" value="UniProtKB-UniRule"/>
</dbReference>
<evidence type="ECO:0000256" key="2">
    <source>
        <dbReference type="ARBA" id="ARBA00022443"/>
    </source>
</evidence>
<feature type="domain" description="SH2" evidence="16">
    <location>
        <begin position="53"/>
        <end position="145"/>
    </location>
</feature>
<dbReference type="Pfam" id="PF07714">
    <property type="entry name" value="PK_Tyr_Ser-Thr"/>
    <property type="match status" value="1"/>
</dbReference>
<evidence type="ECO:0000259" key="17">
    <source>
        <dbReference type="PROSITE" id="PS50002"/>
    </source>
</evidence>
<dbReference type="FunFam" id="1.10.510.10:FF:000272">
    <property type="entry name" value="Tyrosine-protein kinase"/>
    <property type="match status" value="1"/>
</dbReference>
<dbReference type="InterPro" id="IPR036860">
    <property type="entry name" value="SH2_dom_sf"/>
</dbReference>
<evidence type="ECO:0000256" key="8">
    <source>
        <dbReference type="ARBA" id="ARBA00022840"/>
    </source>
</evidence>
<evidence type="ECO:0000256" key="4">
    <source>
        <dbReference type="ARBA" id="ARBA00022679"/>
    </source>
</evidence>
<dbReference type="SUPFAM" id="SSF55550">
    <property type="entry name" value="SH2 domain"/>
    <property type="match status" value="1"/>
</dbReference>
<dbReference type="InterPro" id="IPR001452">
    <property type="entry name" value="SH3_domain"/>
</dbReference>
<keyword evidence="20" id="KW-1185">Reference proteome</keyword>
<dbReference type="PANTHER" id="PTHR24418">
    <property type="entry name" value="TYROSINE-PROTEIN KINASE"/>
    <property type="match status" value="1"/>
</dbReference>
<dbReference type="Ensembl" id="ENSSANT00000061221.1">
    <property type="protein sequence ID" value="ENSSANP00000057532.1"/>
    <property type="gene ID" value="ENSSANG00000028741.1"/>
</dbReference>
<accession>A0A671PF62</accession>
<dbReference type="SUPFAM" id="SSF56112">
    <property type="entry name" value="Protein kinase-like (PK-like)"/>
    <property type="match status" value="1"/>
</dbReference>
<dbReference type="PROSITE" id="PS00107">
    <property type="entry name" value="PROTEIN_KINASE_ATP"/>
    <property type="match status" value="1"/>
</dbReference>
<dbReference type="GO" id="GO:0005737">
    <property type="term" value="C:cytoplasm"/>
    <property type="evidence" value="ECO:0007669"/>
    <property type="project" value="UniProtKB-SubCell"/>
</dbReference>
<feature type="domain" description="Protein kinase" evidence="18">
    <location>
        <begin position="139"/>
        <end position="388"/>
    </location>
</feature>
<evidence type="ECO:0000256" key="11">
    <source>
        <dbReference type="ARBA" id="ARBA00051245"/>
    </source>
</evidence>
<evidence type="ECO:0000259" key="16">
    <source>
        <dbReference type="PROSITE" id="PS50001"/>
    </source>
</evidence>
<dbReference type="Gene3D" id="3.30.505.10">
    <property type="entry name" value="SH2 domain"/>
    <property type="match status" value="1"/>
</dbReference>
<dbReference type="PROSITE" id="PS50011">
    <property type="entry name" value="PROTEIN_KINASE_DOM"/>
    <property type="match status" value="1"/>
</dbReference>
<name>A0A671PF62_9TELE</name>
<evidence type="ECO:0000256" key="7">
    <source>
        <dbReference type="ARBA" id="ARBA00022777"/>
    </source>
</evidence>
<dbReference type="Gene3D" id="3.30.200.20">
    <property type="entry name" value="Phosphorylase Kinase, domain 1"/>
    <property type="match status" value="1"/>
</dbReference>